<keyword evidence="9" id="KW-1185">Reference proteome</keyword>
<dbReference type="OrthoDB" id="9779817at2"/>
<feature type="transmembrane region" description="Helical" evidence="7">
    <location>
        <begin position="183"/>
        <end position="207"/>
    </location>
</feature>
<keyword evidence="6 7" id="KW-0472">Membrane</keyword>
<name>A0A2M8W5B4_9RHOB</name>
<organism evidence="8 9">
    <name type="scientific">Yoonia maricola</name>
    <dbReference type="NCBI Taxonomy" id="420999"/>
    <lineage>
        <taxon>Bacteria</taxon>
        <taxon>Pseudomonadati</taxon>
        <taxon>Pseudomonadota</taxon>
        <taxon>Alphaproteobacteria</taxon>
        <taxon>Rhodobacterales</taxon>
        <taxon>Paracoccaceae</taxon>
        <taxon>Yoonia</taxon>
    </lineage>
</organism>
<gene>
    <name evidence="8" type="ORF">BC777_2472</name>
</gene>
<feature type="transmembrane region" description="Helical" evidence="7">
    <location>
        <begin position="82"/>
        <end position="106"/>
    </location>
</feature>
<proteinExistence type="inferred from homology"/>
<dbReference type="PRINTS" id="PR00953">
    <property type="entry name" value="TYPE3IMRPROT"/>
</dbReference>
<evidence type="ECO:0000256" key="5">
    <source>
        <dbReference type="ARBA" id="ARBA00022989"/>
    </source>
</evidence>
<dbReference type="GO" id="GO:0005886">
    <property type="term" value="C:plasma membrane"/>
    <property type="evidence" value="ECO:0007669"/>
    <property type="project" value="UniProtKB-SubCell"/>
</dbReference>
<feature type="transmembrane region" description="Helical" evidence="7">
    <location>
        <begin position="127"/>
        <end position="147"/>
    </location>
</feature>
<evidence type="ECO:0000256" key="2">
    <source>
        <dbReference type="ARBA" id="ARBA00009772"/>
    </source>
</evidence>
<keyword evidence="8" id="KW-0969">Cilium</keyword>
<dbReference type="AlphaFoldDB" id="A0A2M8W5B4"/>
<comment type="subcellular location">
    <subcellularLocation>
        <location evidence="1">Cell membrane</location>
        <topology evidence="1">Multi-pass membrane protein</topology>
    </subcellularLocation>
</comment>
<dbReference type="PANTHER" id="PTHR30065:SF8">
    <property type="entry name" value="FLAGELLAR BIOSYNTHETIC PROTEIN FLIR"/>
    <property type="match status" value="1"/>
</dbReference>
<dbReference type="EMBL" id="PGTY01000002">
    <property type="protein sequence ID" value="PJI86114.1"/>
    <property type="molecule type" value="Genomic_DNA"/>
</dbReference>
<feature type="transmembrane region" description="Helical" evidence="7">
    <location>
        <begin position="44"/>
        <end position="62"/>
    </location>
</feature>
<keyword evidence="4 7" id="KW-0812">Transmembrane</keyword>
<sequence length="259" mass="27103">MDLVLALLPHSQAALWTFFAVFARIGAVMAVLPAFGDQPVPTRVRLMLAIIFTLIVAPAIALDLDALPTTLLTGFGILGMEALVGLFFGIFLRFFILVLQIAGSIAAQSTSLSQIFGGTAAVDPQPAIGHMLVVAGTALAALSGLHIQAASYMIHSYTLVPFGAGLQRSLVAEVGVAEVGRTFGLGFMLAAPFLIASLIYNVVLGVINRAMPQLMVSFVGAPALTAGGLLLFFLAAPVMLAIWLALFAAFMDMPFGAWP</sequence>
<evidence type="ECO:0000313" key="8">
    <source>
        <dbReference type="EMBL" id="PJI86114.1"/>
    </source>
</evidence>
<dbReference type="PANTHER" id="PTHR30065">
    <property type="entry name" value="FLAGELLAR BIOSYNTHETIC PROTEIN FLIR"/>
    <property type="match status" value="1"/>
</dbReference>
<comment type="similarity">
    <text evidence="2">Belongs to the FliR/MopE/SpaR family.</text>
</comment>
<evidence type="ECO:0000256" key="6">
    <source>
        <dbReference type="ARBA" id="ARBA00023136"/>
    </source>
</evidence>
<dbReference type="RefSeq" id="WP_100368436.1">
    <property type="nucleotide sequence ID" value="NZ_PGTY01000002.1"/>
</dbReference>
<evidence type="ECO:0000313" key="9">
    <source>
        <dbReference type="Proteomes" id="UP000228531"/>
    </source>
</evidence>
<dbReference type="InterPro" id="IPR002010">
    <property type="entry name" value="T3SS_IM_R"/>
</dbReference>
<evidence type="ECO:0000256" key="3">
    <source>
        <dbReference type="ARBA" id="ARBA00022475"/>
    </source>
</evidence>
<comment type="caution">
    <text evidence="8">The sequence shown here is derived from an EMBL/GenBank/DDBJ whole genome shotgun (WGS) entry which is preliminary data.</text>
</comment>
<evidence type="ECO:0000256" key="7">
    <source>
        <dbReference type="SAM" id="Phobius"/>
    </source>
</evidence>
<evidence type="ECO:0000256" key="1">
    <source>
        <dbReference type="ARBA" id="ARBA00004651"/>
    </source>
</evidence>
<dbReference type="Pfam" id="PF01311">
    <property type="entry name" value="Bac_export_1"/>
    <property type="match status" value="1"/>
</dbReference>
<evidence type="ECO:0000256" key="4">
    <source>
        <dbReference type="ARBA" id="ARBA00022692"/>
    </source>
</evidence>
<protein>
    <submittedName>
        <fullName evidence="8">Flagellar biosynthetic protein FliR</fullName>
    </submittedName>
</protein>
<dbReference type="Proteomes" id="UP000228531">
    <property type="component" value="Unassembled WGS sequence"/>
</dbReference>
<keyword evidence="8" id="KW-0966">Cell projection</keyword>
<accession>A0A2M8W5B4</accession>
<keyword evidence="3" id="KW-1003">Cell membrane</keyword>
<dbReference type="GO" id="GO:0006605">
    <property type="term" value="P:protein targeting"/>
    <property type="evidence" value="ECO:0007669"/>
    <property type="project" value="InterPro"/>
</dbReference>
<keyword evidence="8" id="KW-0282">Flagellum</keyword>
<reference evidence="8 9" key="1">
    <citation type="submission" date="2017-11" db="EMBL/GenBank/DDBJ databases">
        <title>Genomic Encyclopedia of Archaeal and Bacterial Type Strains, Phase II (KMG-II): From Individual Species to Whole Genera.</title>
        <authorList>
            <person name="Goeker M."/>
        </authorList>
    </citation>
    <scope>NUCLEOTIDE SEQUENCE [LARGE SCALE GENOMIC DNA]</scope>
    <source>
        <strain evidence="8 9">DSM 29128</strain>
    </source>
</reference>
<keyword evidence="5 7" id="KW-1133">Transmembrane helix</keyword>
<feature type="transmembrane region" description="Helical" evidence="7">
    <location>
        <begin position="13"/>
        <end position="32"/>
    </location>
</feature>